<dbReference type="Proteomes" id="UP000177130">
    <property type="component" value="Unassembled WGS sequence"/>
</dbReference>
<reference evidence="2 3" key="1">
    <citation type="journal article" date="2016" name="Nat. Commun.">
        <title>Thousands of microbial genomes shed light on interconnected biogeochemical processes in an aquifer system.</title>
        <authorList>
            <person name="Anantharaman K."/>
            <person name="Brown C.T."/>
            <person name="Hug L.A."/>
            <person name="Sharon I."/>
            <person name="Castelle C.J."/>
            <person name="Probst A.J."/>
            <person name="Thomas B.C."/>
            <person name="Singh A."/>
            <person name="Wilkins M.J."/>
            <person name="Karaoz U."/>
            <person name="Brodie E.L."/>
            <person name="Williams K.H."/>
            <person name="Hubbard S.S."/>
            <person name="Banfield J.F."/>
        </authorList>
    </citation>
    <scope>NUCLEOTIDE SEQUENCE [LARGE SCALE GENOMIC DNA]</scope>
</reference>
<evidence type="ECO:0000313" key="3">
    <source>
        <dbReference type="Proteomes" id="UP000177130"/>
    </source>
</evidence>
<feature type="transmembrane region" description="Helical" evidence="1">
    <location>
        <begin position="26"/>
        <end position="49"/>
    </location>
</feature>
<name>A0A1G2MFZ7_9BACT</name>
<accession>A0A1G2MFZ7</accession>
<evidence type="ECO:0000313" key="2">
    <source>
        <dbReference type="EMBL" id="OHA22808.1"/>
    </source>
</evidence>
<comment type="caution">
    <text evidence="2">The sequence shown here is derived from an EMBL/GenBank/DDBJ whole genome shotgun (WGS) entry which is preliminary data.</text>
</comment>
<keyword evidence="1" id="KW-0812">Transmembrane</keyword>
<protein>
    <submittedName>
        <fullName evidence="2">Uncharacterized protein</fullName>
    </submittedName>
</protein>
<organism evidence="2 3">
    <name type="scientific">Candidatus Taylorbacteria bacterium RIFCSPHIGHO2_02_FULL_43_32b</name>
    <dbReference type="NCBI Taxonomy" id="1802306"/>
    <lineage>
        <taxon>Bacteria</taxon>
        <taxon>Candidatus Tayloriibacteriota</taxon>
    </lineage>
</organism>
<gene>
    <name evidence="2" type="ORF">A3C72_02745</name>
</gene>
<evidence type="ECO:0000256" key="1">
    <source>
        <dbReference type="SAM" id="Phobius"/>
    </source>
</evidence>
<sequence length="67" mass="7815">MLFLYFHQDVAILKKRPDNKKPPEAFAVRAVFCSKVFISIQLYLLGLIFRDAKNQAPPETSLPFRIY</sequence>
<keyword evidence="1" id="KW-0472">Membrane</keyword>
<dbReference type="EMBL" id="MHRK01000047">
    <property type="protein sequence ID" value="OHA22808.1"/>
    <property type="molecule type" value="Genomic_DNA"/>
</dbReference>
<keyword evidence="1" id="KW-1133">Transmembrane helix</keyword>
<dbReference type="AlphaFoldDB" id="A0A1G2MFZ7"/>
<proteinExistence type="predicted"/>